<keyword evidence="2" id="KW-1185">Reference proteome</keyword>
<dbReference type="Gene3D" id="2.40.10.270">
    <property type="entry name" value="Bacteriophage SPP1 head-tail adaptor protein"/>
    <property type="match status" value="1"/>
</dbReference>
<organism evidence="1 2">
    <name type="scientific">Arcanobacterium hippocoleae</name>
    <dbReference type="NCBI Taxonomy" id="149017"/>
    <lineage>
        <taxon>Bacteria</taxon>
        <taxon>Bacillati</taxon>
        <taxon>Actinomycetota</taxon>
        <taxon>Actinomycetes</taxon>
        <taxon>Actinomycetales</taxon>
        <taxon>Actinomycetaceae</taxon>
        <taxon>Arcanobacterium</taxon>
    </lineage>
</organism>
<accession>A0ABU1T2I3</accession>
<reference evidence="1 2" key="1">
    <citation type="submission" date="2023-07" db="EMBL/GenBank/DDBJ databases">
        <title>Sequencing the genomes of 1000 actinobacteria strains.</title>
        <authorList>
            <person name="Klenk H.-P."/>
        </authorList>
    </citation>
    <scope>NUCLEOTIDE SEQUENCE [LARGE SCALE GENOMIC DNA]</scope>
    <source>
        <strain evidence="1 2">DSM 15539</strain>
    </source>
</reference>
<dbReference type="Proteomes" id="UP001266099">
    <property type="component" value="Unassembled WGS sequence"/>
</dbReference>
<dbReference type="Pfam" id="PF05521">
    <property type="entry name" value="Phage_HCP"/>
    <property type="match status" value="1"/>
</dbReference>
<comment type="caution">
    <text evidence="1">The sequence shown here is derived from an EMBL/GenBank/DDBJ whole genome shotgun (WGS) entry which is preliminary data.</text>
</comment>
<proteinExistence type="predicted"/>
<gene>
    <name evidence="1" type="ORF">J2S36_000998</name>
</gene>
<sequence>MESLRKGTFMASLGSMRTTIDLITPVTVRDKAGFTTTRDEVRATVRAQVEVRHASAAWVNRAAYSQADVLFRIRNLPNLPVTTDMQISSPDGRYVIDTVEVIGRYVEILAHHTSPEGSN</sequence>
<protein>
    <submittedName>
        <fullName evidence="1">Head-tail adaptor</fullName>
    </submittedName>
</protein>
<dbReference type="InterPro" id="IPR008767">
    <property type="entry name" value="Phage_SPP1_head-tail_adaptor"/>
</dbReference>
<name>A0ABU1T2I3_9ACTO</name>
<dbReference type="InterPro" id="IPR038666">
    <property type="entry name" value="SSP1_head-tail_sf"/>
</dbReference>
<evidence type="ECO:0000313" key="1">
    <source>
        <dbReference type="EMBL" id="MDR6939455.1"/>
    </source>
</evidence>
<evidence type="ECO:0000313" key="2">
    <source>
        <dbReference type="Proteomes" id="UP001266099"/>
    </source>
</evidence>
<dbReference type="EMBL" id="JAVDUJ010000001">
    <property type="protein sequence ID" value="MDR6939455.1"/>
    <property type="molecule type" value="Genomic_DNA"/>
</dbReference>